<evidence type="ECO:0000256" key="2">
    <source>
        <dbReference type="ARBA" id="ARBA00001946"/>
    </source>
</evidence>
<protein>
    <recommendedName>
        <fullName evidence="7">poly(A)-specific ribonuclease</fullName>
        <ecNumber evidence="7">3.1.13.4</ecNumber>
    </recommendedName>
</protein>
<dbReference type="Pfam" id="PF03372">
    <property type="entry name" value="Exo_endo_phos"/>
    <property type="match status" value="1"/>
</dbReference>
<comment type="caution">
    <text evidence="21">The sequence shown here is derived from an EMBL/GenBank/DDBJ whole genome shotgun (WGS) entry which is preliminary data.</text>
</comment>
<dbReference type="FunFam" id="3.60.10.10:FF:000016">
    <property type="entry name" value="Carbon catabolite repressor protein 4 1"/>
    <property type="match status" value="1"/>
</dbReference>
<keyword evidence="10" id="KW-0479">Metal-binding</keyword>
<comment type="function">
    <text evidence="19">Acts as a catalytic component of the CCR4-NOT core complex, which in the nucleus seems to be a general transcription factor, and in the cytoplasm the major mRNA deadenylase involved in mRNA turnover.</text>
</comment>
<gene>
    <name evidence="21" type="ORF">Nepgr_030223</name>
</gene>
<dbReference type="SUPFAM" id="SSF56219">
    <property type="entry name" value="DNase I-like"/>
    <property type="match status" value="1"/>
</dbReference>
<dbReference type="EC" id="3.1.13.4" evidence="7"/>
<evidence type="ECO:0000256" key="12">
    <source>
        <dbReference type="ARBA" id="ARBA00022801"/>
    </source>
</evidence>
<dbReference type="EMBL" id="BSYO01000034">
    <property type="protein sequence ID" value="GMH28380.1"/>
    <property type="molecule type" value="Genomic_DNA"/>
</dbReference>
<keyword evidence="14" id="KW-0460">Magnesium</keyword>
<evidence type="ECO:0000256" key="3">
    <source>
        <dbReference type="ARBA" id="ARBA00004123"/>
    </source>
</evidence>
<dbReference type="GO" id="GO:0005634">
    <property type="term" value="C:nucleus"/>
    <property type="evidence" value="ECO:0007669"/>
    <property type="project" value="UniProtKB-SubCell"/>
</dbReference>
<reference evidence="21" key="1">
    <citation type="submission" date="2023-05" db="EMBL/GenBank/DDBJ databases">
        <title>Nepenthes gracilis genome sequencing.</title>
        <authorList>
            <person name="Fukushima K."/>
        </authorList>
    </citation>
    <scope>NUCLEOTIDE SEQUENCE</scope>
    <source>
        <strain evidence="21">SING2019-196</strain>
    </source>
</reference>
<keyword evidence="13" id="KW-0269">Exonuclease</keyword>
<evidence type="ECO:0000256" key="10">
    <source>
        <dbReference type="ARBA" id="ARBA00022723"/>
    </source>
</evidence>
<keyword evidence="18" id="KW-0539">Nucleus</keyword>
<evidence type="ECO:0000259" key="20">
    <source>
        <dbReference type="Pfam" id="PF03372"/>
    </source>
</evidence>
<keyword evidence="15" id="KW-0694">RNA-binding</keyword>
<name>A0AAD3Y5L5_NEPGR</name>
<evidence type="ECO:0000256" key="18">
    <source>
        <dbReference type="ARBA" id="ARBA00023242"/>
    </source>
</evidence>
<dbReference type="GO" id="GO:0046872">
    <property type="term" value="F:metal ion binding"/>
    <property type="evidence" value="ECO:0007669"/>
    <property type="project" value="UniProtKB-KW"/>
</dbReference>
<dbReference type="Proteomes" id="UP001279734">
    <property type="component" value="Unassembled WGS sequence"/>
</dbReference>
<dbReference type="GO" id="GO:0004535">
    <property type="term" value="F:poly(A)-specific ribonuclease activity"/>
    <property type="evidence" value="ECO:0007669"/>
    <property type="project" value="UniProtKB-EC"/>
</dbReference>
<evidence type="ECO:0000256" key="9">
    <source>
        <dbReference type="ARBA" id="ARBA00022722"/>
    </source>
</evidence>
<evidence type="ECO:0000256" key="8">
    <source>
        <dbReference type="ARBA" id="ARBA00022490"/>
    </source>
</evidence>
<keyword evidence="11" id="KW-0677">Repeat</keyword>
<evidence type="ECO:0000256" key="4">
    <source>
        <dbReference type="ARBA" id="ARBA00004496"/>
    </source>
</evidence>
<keyword evidence="9" id="KW-0540">Nuclease</keyword>
<comment type="cofactor">
    <cofactor evidence="2">
        <name>Mg(2+)</name>
        <dbReference type="ChEBI" id="CHEBI:18420"/>
    </cofactor>
</comment>
<evidence type="ECO:0000256" key="13">
    <source>
        <dbReference type="ARBA" id="ARBA00022839"/>
    </source>
</evidence>
<sequence length="622" mass="69168">MLSMIRVHFPSDIPIVGCELSPYVLLRRSDKTITTEDVPETAPIDGHFLRYKWYRIQSDRKVAVCSVHPTVLATLQCLGCVKAKLPIAKSYHCSPKCFSNAWQHHRALHDRAANAVNENGAEEEELFGRLNSSGPGFINSGLPPLASSANLTNGSAPLYPAAVTQRNGGEMWFEVGHSKTYTPAADDIGNVLKLECVIIDAETKLPIGHPYIITTSRVIPAPTPTPRHLIPVTGVDVMGHLDSDGRLSSAGTFTVLSYNILADMYATSESYSYCPSWALSWPYRRQNLLREVVGYHADIVCLQEVQSDHFEEYFAPELDKHGYQALYKRKTTEVSHTLDGCATFFRRDRFLHVKKYEVEFNKAAHSLTEAVVPSVQKKNALNRLVKDNVALIAVLEAKFVNQCPDNPGKRQLFCVANTHINVHQDLKDVKLWQVQTLLKGLEKIAASADIPMMVCGDFNAAPGSAPHAFLAMGKVDPMHPDLSVDPFGILRPHAKLLHQLPLVSAYSSFARGIGPALDQHRRRMDPSTNEPLFTYCTRDFIGTHDYIFYTADSLSVESLLELLDEDSLRKDTALPSPEWLDLVASIFSEEKQTMAVVFFPPQVSPLCCPPLSSSLYYATFVL</sequence>
<evidence type="ECO:0000256" key="5">
    <source>
        <dbReference type="ARBA" id="ARBA00010774"/>
    </source>
</evidence>
<dbReference type="GO" id="GO:0003723">
    <property type="term" value="F:RNA binding"/>
    <property type="evidence" value="ECO:0007669"/>
    <property type="project" value="UniProtKB-KW"/>
</dbReference>
<keyword evidence="12" id="KW-0378">Hydrolase</keyword>
<dbReference type="InterPro" id="IPR005135">
    <property type="entry name" value="Endo/exonuclease/phosphatase"/>
</dbReference>
<keyword evidence="8" id="KW-0963">Cytoplasm</keyword>
<keyword evidence="16" id="KW-0805">Transcription regulation</keyword>
<keyword evidence="22" id="KW-1185">Reference proteome</keyword>
<keyword evidence="17" id="KW-0804">Transcription</keyword>
<evidence type="ECO:0000256" key="1">
    <source>
        <dbReference type="ARBA" id="ARBA00001663"/>
    </source>
</evidence>
<evidence type="ECO:0000256" key="15">
    <source>
        <dbReference type="ARBA" id="ARBA00022884"/>
    </source>
</evidence>
<comment type="similarity">
    <text evidence="5">Belongs to the CCR4/nocturin family.</text>
</comment>
<accession>A0AAD3Y5L5</accession>
<organism evidence="21 22">
    <name type="scientific">Nepenthes gracilis</name>
    <name type="common">Slender pitcher plant</name>
    <dbReference type="NCBI Taxonomy" id="150966"/>
    <lineage>
        <taxon>Eukaryota</taxon>
        <taxon>Viridiplantae</taxon>
        <taxon>Streptophyta</taxon>
        <taxon>Embryophyta</taxon>
        <taxon>Tracheophyta</taxon>
        <taxon>Spermatophyta</taxon>
        <taxon>Magnoliopsida</taxon>
        <taxon>eudicotyledons</taxon>
        <taxon>Gunneridae</taxon>
        <taxon>Pentapetalae</taxon>
        <taxon>Caryophyllales</taxon>
        <taxon>Nepenthaceae</taxon>
        <taxon>Nepenthes</taxon>
    </lineage>
</organism>
<evidence type="ECO:0000256" key="17">
    <source>
        <dbReference type="ARBA" id="ARBA00023163"/>
    </source>
</evidence>
<comment type="subunit">
    <text evidence="6">Component of the CCR4-NOT complex, at least composed of CRR4 and CAF1 proteins.</text>
</comment>
<dbReference type="PANTHER" id="PTHR12121">
    <property type="entry name" value="CARBON CATABOLITE REPRESSOR PROTEIN 4"/>
    <property type="match status" value="1"/>
</dbReference>
<evidence type="ECO:0000256" key="11">
    <source>
        <dbReference type="ARBA" id="ARBA00022737"/>
    </source>
</evidence>
<comment type="catalytic activity">
    <reaction evidence="1">
        <text>Exonucleolytic cleavage of poly(A) to 5'-AMP.</text>
        <dbReference type="EC" id="3.1.13.4"/>
    </reaction>
</comment>
<dbReference type="Gene3D" id="3.60.10.10">
    <property type="entry name" value="Endonuclease/exonuclease/phosphatase"/>
    <property type="match status" value="1"/>
</dbReference>
<dbReference type="PANTHER" id="PTHR12121:SF34">
    <property type="entry name" value="PROTEIN ANGEL"/>
    <property type="match status" value="1"/>
</dbReference>
<evidence type="ECO:0000313" key="22">
    <source>
        <dbReference type="Proteomes" id="UP001279734"/>
    </source>
</evidence>
<proteinExistence type="inferred from homology"/>
<evidence type="ECO:0000313" key="21">
    <source>
        <dbReference type="EMBL" id="GMH28380.1"/>
    </source>
</evidence>
<dbReference type="GO" id="GO:0005737">
    <property type="term" value="C:cytoplasm"/>
    <property type="evidence" value="ECO:0007669"/>
    <property type="project" value="UniProtKB-SubCell"/>
</dbReference>
<comment type="subcellular location">
    <subcellularLocation>
        <location evidence="4">Cytoplasm</location>
    </subcellularLocation>
    <subcellularLocation>
        <location evidence="3">Nucleus</location>
    </subcellularLocation>
</comment>
<evidence type="ECO:0000256" key="14">
    <source>
        <dbReference type="ARBA" id="ARBA00022842"/>
    </source>
</evidence>
<evidence type="ECO:0000256" key="19">
    <source>
        <dbReference type="ARBA" id="ARBA00054840"/>
    </source>
</evidence>
<evidence type="ECO:0000256" key="16">
    <source>
        <dbReference type="ARBA" id="ARBA00023015"/>
    </source>
</evidence>
<dbReference type="AlphaFoldDB" id="A0AAD3Y5L5"/>
<dbReference type="InterPro" id="IPR050410">
    <property type="entry name" value="CCR4/nocturin_mRNA_transcr"/>
</dbReference>
<feature type="domain" description="Endonuclease/exonuclease/phosphatase" evidence="20">
    <location>
        <begin position="256"/>
        <end position="566"/>
    </location>
</feature>
<evidence type="ECO:0000256" key="7">
    <source>
        <dbReference type="ARBA" id="ARBA00012161"/>
    </source>
</evidence>
<dbReference type="InterPro" id="IPR036691">
    <property type="entry name" value="Endo/exonu/phosph_ase_sf"/>
</dbReference>
<evidence type="ECO:0000256" key="6">
    <source>
        <dbReference type="ARBA" id="ARBA00011757"/>
    </source>
</evidence>